<name>A0ABS8P134_9PSEU</name>
<evidence type="ECO:0008006" key="5">
    <source>
        <dbReference type="Google" id="ProtNLM"/>
    </source>
</evidence>
<reference evidence="3 4" key="1">
    <citation type="submission" date="2021-11" db="EMBL/GenBank/DDBJ databases">
        <title>Draft genome sequence of Actinomycetospora sp. SF1 isolated from the rhizosphere soil.</title>
        <authorList>
            <person name="Duangmal K."/>
            <person name="Chantavorakit T."/>
        </authorList>
    </citation>
    <scope>NUCLEOTIDE SEQUENCE [LARGE SCALE GENOMIC DNA]</scope>
    <source>
        <strain evidence="3 4">TBRC 5722</strain>
    </source>
</reference>
<keyword evidence="2" id="KW-0812">Transmembrane</keyword>
<keyword evidence="4" id="KW-1185">Reference proteome</keyword>
<keyword evidence="2" id="KW-0472">Membrane</keyword>
<dbReference type="Proteomes" id="UP001199469">
    <property type="component" value="Unassembled WGS sequence"/>
</dbReference>
<keyword evidence="2" id="KW-1133">Transmembrane helix</keyword>
<evidence type="ECO:0000313" key="4">
    <source>
        <dbReference type="Proteomes" id="UP001199469"/>
    </source>
</evidence>
<organism evidence="3 4">
    <name type="scientific">Actinomycetospora endophytica</name>
    <dbReference type="NCBI Taxonomy" id="2291215"/>
    <lineage>
        <taxon>Bacteria</taxon>
        <taxon>Bacillati</taxon>
        <taxon>Actinomycetota</taxon>
        <taxon>Actinomycetes</taxon>
        <taxon>Pseudonocardiales</taxon>
        <taxon>Pseudonocardiaceae</taxon>
        <taxon>Actinomycetospora</taxon>
    </lineage>
</organism>
<gene>
    <name evidence="3" type="ORF">LQ327_00980</name>
</gene>
<protein>
    <recommendedName>
        <fullName evidence="5">DUF5666 domain-containing protein</fullName>
    </recommendedName>
</protein>
<feature type="region of interest" description="Disordered" evidence="1">
    <location>
        <begin position="1"/>
        <end position="46"/>
    </location>
</feature>
<evidence type="ECO:0000256" key="1">
    <source>
        <dbReference type="SAM" id="MobiDB-lite"/>
    </source>
</evidence>
<comment type="caution">
    <text evidence="3">The sequence shown here is derived from an EMBL/GenBank/DDBJ whole genome shotgun (WGS) entry which is preliminary data.</text>
</comment>
<evidence type="ECO:0000256" key="2">
    <source>
        <dbReference type="SAM" id="Phobius"/>
    </source>
</evidence>
<sequence length="187" mass="18962">MNTPPHPGHEGAGNRPYDDEADTDGLPAATSGEPAGSARAPVRVSDERRADAVATLDEPLDSGDLVARVHRPGLARSTRLLLTVLAVVALLALGTWIGRATVRRTGPGSMPDVVGTVESATGGANGQITVRAPDGTMTVFITTSGTKVAVASPGGIGGVEPGQNVTVSSQQDRLGGTEATLVQLRTP</sequence>
<evidence type="ECO:0000313" key="3">
    <source>
        <dbReference type="EMBL" id="MCD2191963.1"/>
    </source>
</evidence>
<dbReference type="EMBL" id="JAJNDB010000001">
    <property type="protein sequence ID" value="MCD2191963.1"/>
    <property type="molecule type" value="Genomic_DNA"/>
</dbReference>
<proteinExistence type="predicted"/>
<accession>A0ABS8P134</accession>
<feature type="transmembrane region" description="Helical" evidence="2">
    <location>
        <begin position="80"/>
        <end position="98"/>
    </location>
</feature>
<dbReference type="RefSeq" id="WP_230729655.1">
    <property type="nucleotide sequence ID" value="NZ_JAJNDB010000001.1"/>
</dbReference>